<dbReference type="EMBL" id="LOYH01000091">
    <property type="protein sequence ID" value="KVK75690.1"/>
    <property type="molecule type" value="Genomic_DNA"/>
</dbReference>
<sequence length="61" mass="7145">MPGQSLIKGRTQLFLIRQRFVRYPPLKGISLEGCDTSLEHLTRHTLHRRRLSVDMLFKLPS</sequence>
<organism evidence="1 2">
    <name type="scientific">Burkholderia cepacia</name>
    <name type="common">Pseudomonas cepacia</name>
    <dbReference type="NCBI Taxonomy" id="292"/>
    <lineage>
        <taxon>Bacteria</taxon>
        <taxon>Pseudomonadati</taxon>
        <taxon>Pseudomonadota</taxon>
        <taxon>Betaproteobacteria</taxon>
        <taxon>Burkholderiales</taxon>
        <taxon>Burkholderiaceae</taxon>
        <taxon>Burkholderia</taxon>
        <taxon>Burkholderia cepacia complex</taxon>
    </lineage>
</organism>
<proteinExistence type="predicted"/>
<evidence type="ECO:0000313" key="2">
    <source>
        <dbReference type="Proteomes" id="UP000069001"/>
    </source>
</evidence>
<accession>A0A103Z8W0</accession>
<reference evidence="1 2" key="1">
    <citation type="submission" date="2015-11" db="EMBL/GenBank/DDBJ databases">
        <title>Expanding the genomic diversity of Burkholderia species for the development of highly accurate diagnostics.</title>
        <authorList>
            <person name="Sahl J."/>
            <person name="Keim P."/>
            <person name="Wagner D."/>
        </authorList>
    </citation>
    <scope>NUCLEOTIDE SEQUENCE [LARGE SCALE GENOMIC DNA]</scope>
    <source>
        <strain evidence="1 2">MSMB1302</strain>
    </source>
</reference>
<protein>
    <submittedName>
        <fullName evidence="1">Uncharacterized protein</fullName>
    </submittedName>
</protein>
<evidence type="ECO:0000313" key="1">
    <source>
        <dbReference type="EMBL" id="KVK75690.1"/>
    </source>
</evidence>
<name>A0A103Z8W0_BURCE</name>
<comment type="caution">
    <text evidence="1">The sequence shown here is derived from an EMBL/GenBank/DDBJ whole genome shotgun (WGS) entry which is preliminary data.</text>
</comment>
<gene>
    <name evidence="1" type="ORF">WS90_26595</name>
</gene>
<dbReference type="Proteomes" id="UP000069001">
    <property type="component" value="Unassembled WGS sequence"/>
</dbReference>
<dbReference type="AlphaFoldDB" id="A0A103Z8W0"/>